<dbReference type="InterPro" id="IPR051299">
    <property type="entry name" value="AB_hydrolase_lip/est"/>
</dbReference>
<dbReference type="AlphaFoldDB" id="A0A0H4AF14"/>
<proteinExistence type="predicted"/>
<sequence>MTWIITINMHFLLLSLLSALSVITSALPAQQAPLLRHAEDNRTVSAELFSDLEELARIVDISYCVGLTGTGISRPFKCLSRCSEFPDFELVKTWNTGQLMSDSCGYIALSHSQSNPRIIVAFRGTYSIANTVVDLSTVPQEYIPYPGDPDSDASKAGQKKPETPRCNNCTVHTGFYKSWKVASSAILPDLEAAVAAYPNYALTLVGHSLGGAVAALAGLELDSRGWNPTVTTFGEPRLGNAALNKYLDQQFNLVGSSSEAWANTFDERQLRYRRVTHIDDPVPLLPLTEWGYRMHAGEIYISKSALTPDVQDLQHCVGDEDHQCIAGQDGSLESTVATHDDLRAQVKRSVDDLAEERELEKRAIGSWVVPSRYKLWQLFFSHRDYFWRLGLCVPGGDPWDWNRKPYAPLDGNGQEST</sequence>
<feature type="domain" description="Fungal lipase-type" evidence="5">
    <location>
        <begin position="119"/>
        <end position="288"/>
    </location>
</feature>
<dbReference type="CDD" id="cd00519">
    <property type="entry name" value="Lipase_3"/>
    <property type="match status" value="1"/>
</dbReference>
<dbReference type="ESTHER" id="9pezi-a0a0h4af14">
    <property type="family name" value="Lipase_3"/>
</dbReference>
<keyword evidence="2" id="KW-0378">Hydrolase</keyword>
<protein>
    <submittedName>
        <fullName evidence="6">Extracellular lipase</fullName>
    </submittedName>
</protein>
<evidence type="ECO:0000313" key="6">
    <source>
        <dbReference type="EMBL" id="AKN45017.1"/>
    </source>
</evidence>
<dbReference type="Pfam" id="PF01764">
    <property type="entry name" value="Lipase_3"/>
    <property type="match status" value="1"/>
</dbReference>
<accession>A0A0H4AF14</accession>
<evidence type="ECO:0000256" key="2">
    <source>
        <dbReference type="ARBA" id="ARBA00022801"/>
    </source>
</evidence>
<evidence type="ECO:0000256" key="4">
    <source>
        <dbReference type="SAM" id="SignalP"/>
    </source>
</evidence>
<dbReference type="SUPFAM" id="SSF53474">
    <property type="entry name" value="alpha/beta-Hydrolases"/>
    <property type="match status" value="1"/>
</dbReference>
<feature type="signal peptide" evidence="4">
    <location>
        <begin position="1"/>
        <end position="26"/>
    </location>
</feature>
<dbReference type="InterPro" id="IPR002921">
    <property type="entry name" value="Fungal_lipase-type"/>
</dbReference>
<dbReference type="InterPro" id="IPR029058">
    <property type="entry name" value="AB_hydrolase_fold"/>
</dbReference>
<organism evidence="6">
    <name type="scientific">Aureobasidium melanogenum</name>
    <name type="common">Aureobasidium pullulans var. melanogenum</name>
    <dbReference type="NCBI Taxonomy" id="46634"/>
    <lineage>
        <taxon>Eukaryota</taxon>
        <taxon>Fungi</taxon>
        <taxon>Dikarya</taxon>
        <taxon>Ascomycota</taxon>
        <taxon>Pezizomycotina</taxon>
        <taxon>Dothideomycetes</taxon>
        <taxon>Dothideomycetidae</taxon>
        <taxon>Dothideales</taxon>
        <taxon>Saccotheciaceae</taxon>
        <taxon>Aureobasidium</taxon>
    </lineage>
</organism>
<dbReference type="GO" id="GO:0006629">
    <property type="term" value="P:lipid metabolic process"/>
    <property type="evidence" value="ECO:0007669"/>
    <property type="project" value="InterPro"/>
</dbReference>
<keyword evidence="1 4" id="KW-0732">Signal</keyword>
<dbReference type="PANTHER" id="PTHR46640">
    <property type="entry name" value="TRIACYLGLYCEROL LIPASE, PUTATIVE (AFU_ORTHOLOGUE AFUA_6G06510)-RELATED"/>
    <property type="match status" value="1"/>
</dbReference>
<dbReference type="Gene3D" id="3.40.50.1820">
    <property type="entry name" value="alpha/beta hydrolase"/>
    <property type="match status" value="1"/>
</dbReference>
<dbReference type="PANTHER" id="PTHR46640:SF1">
    <property type="entry name" value="FUNGAL LIPASE-LIKE DOMAIN-CONTAINING PROTEIN-RELATED"/>
    <property type="match status" value="1"/>
</dbReference>
<dbReference type="EMBL" id="KT067768">
    <property type="protein sequence ID" value="AKN45017.1"/>
    <property type="molecule type" value="Genomic_DNA"/>
</dbReference>
<feature type="region of interest" description="Disordered" evidence="3">
    <location>
        <begin position="144"/>
        <end position="164"/>
    </location>
</feature>
<reference evidence="6" key="1">
    <citation type="submission" date="2015-06" db="EMBL/GenBank/DDBJ databases">
        <title>Cloning and expression of lipase from Aureobasidium melanogenum in Pichia pastoris.</title>
        <authorList>
            <person name="Wongwatanapaiboon J."/>
        </authorList>
    </citation>
    <scope>NUCLEOTIDE SEQUENCE</scope>
    <source>
        <strain evidence="6">SRY14-3</strain>
    </source>
</reference>
<name>A0A0H4AF14_AURME</name>
<dbReference type="GO" id="GO:0016787">
    <property type="term" value="F:hydrolase activity"/>
    <property type="evidence" value="ECO:0007669"/>
    <property type="project" value="UniProtKB-KW"/>
</dbReference>
<feature type="chain" id="PRO_5005204627" evidence="4">
    <location>
        <begin position="27"/>
        <end position="417"/>
    </location>
</feature>
<evidence type="ECO:0000256" key="1">
    <source>
        <dbReference type="ARBA" id="ARBA00022729"/>
    </source>
</evidence>
<evidence type="ECO:0000256" key="3">
    <source>
        <dbReference type="SAM" id="MobiDB-lite"/>
    </source>
</evidence>
<evidence type="ECO:0000259" key="5">
    <source>
        <dbReference type="Pfam" id="PF01764"/>
    </source>
</evidence>